<feature type="compositionally biased region" description="Low complexity" evidence="1">
    <location>
        <begin position="123"/>
        <end position="134"/>
    </location>
</feature>
<keyword evidence="3" id="KW-1185">Reference proteome</keyword>
<feature type="region of interest" description="Disordered" evidence="1">
    <location>
        <begin position="109"/>
        <end position="134"/>
    </location>
</feature>
<name>A0AAP0EJ69_9MAGN</name>
<feature type="compositionally biased region" description="Polar residues" evidence="1">
    <location>
        <begin position="112"/>
        <end position="122"/>
    </location>
</feature>
<evidence type="ECO:0000313" key="3">
    <source>
        <dbReference type="Proteomes" id="UP001417504"/>
    </source>
</evidence>
<dbReference type="EMBL" id="JBBNAE010000010">
    <property type="protein sequence ID" value="KAK9091503.1"/>
    <property type="molecule type" value="Genomic_DNA"/>
</dbReference>
<dbReference type="Proteomes" id="UP001417504">
    <property type="component" value="Unassembled WGS sequence"/>
</dbReference>
<evidence type="ECO:0000313" key="2">
    <source>
        <dbReference type="EMBL" id="KAK9091503.1"/>
    </source>
</evidence>
<dbReference type="PANTHER" id="PTHR46863">
    <property type="entry name" value="OS09G0572100 PROTEIN"/>
    <property type="match status" value="1"/>
</dbReference>
<dbReference type="PANTHER" id="PTHR46863:SF1">
    <property type="entry name" value="PROTEIN KINASE SUPERFAMILY PROTEIN"/>
    <property type="match status" value="1"/>
</dbReference>
<protein>
    <submittedName>
        <fullName evidence="2">Uncharacterized protein</fullName>
    </submittedName>
</protein>
<gene>
    <name evidence="2" type="ORF">Sjap_024680</name>
</gene>
<accession>A0AAP0EJ69</accession>
<organism evidence="2 3">
    <name type="scientific">Stephania japonica</name>
    <dbReference type="NCBI Taxonomy" id="461633"/>
    <lineage>
        <taxon>Eukaryota</taxon>
        <taxon>Viridiplantae</taxon>
        <taxon>Streptophyta</taxon>
        <taxon>Embryophyta</taxon>
        <taxon>Tracheophyta</taxon>
        <taxon>Spermatophyta</taxon>
        <taxon>Magnoliopsida</taxon>
        <taxon>Ranunculales</taxon>
        <taxon>Menispermaceae</taxon>
        <taxon>Menispermoideae</taxon>
        <taxon>Cissampelideae</taxon>
        <taxon>Stephania</taxon>
    </lineage>
</organism>
<proteinExistence type="predicted"/>
<dbReference type="AlphaFoldDB" id="A0AAP0EJ69"/>
<evidence type="ECO:0000256" key="1">
    <source>
        <dbReference type="SAM" id="MobiDB-lite"/>
    </source>
</evidence>
<sequence>MTGTLSGTPPSSYMGPTAFGVVKTVLCSVKLSSFHVKEVVESRRKPPLLAVLPARPPPAELQIGRNDFYNLTDQILILIRVLTSLGYARNTTTQDEVLKNLEIHELDVTPRGMSTQTNDSGTSSSSSRASLASLRNSLPENPNIYDFSEIRKATNNFLICHPRYPPPPSSSSCFGSPPTAALHMRAAWEERSAAATYEGRHRKHERPGSRQPYIIVNEAQSRGSGGGGGEGGCFRSGSSAASKIIEVLLHHSHG</sequence>
<comment type="caution">
    <text evidence="2">The sequence shown here is derived from an EMBL/GenBank/DDBJ whole genome shotgun (WGS) entry which is preliminary data.</text>
</comment>
<reference evidence="2 3" key="1">
    <citation type="submission" date="2024-01" db="EMBL/GenBank/DDBJ databases">
        <title>Genome assemblies of Stephania.</title>
        <authorList>
            <person name="Yang L."/>
        </authorList>
    </citation>
    <scope>NUCLEOTIDE SEQUENCE [LARGE SCALE GENOMIC DNA]</scope>
    <source>
        <strain evidence="2">QJT</strain>
        <tissue evidence="2">Leaf</tissue>
    </source>
</reference>